<keyword evidence="4" id="KW-0328">Glycosyltransferase</keyword>
<sequence length="396" mass="42900">MTTTEVAPASAPASTAPRLHPQTVRWLAGAGAAMALYAGLRIINVLVLIFYARRDEKTPAWRDLLLAWDAKWYAGIAEHGYDTVISFTDKGVPEMSNLAFFPLYPGLSAAVAFVLPVSVGTALLLVSWATGLAAAATLYALGSYLRDRMTGILLAGLWSVVPHGIVLSMGYSEPLFTALAAGSLLAALRKNWLTAGVLCLLAGLTRPTGAAVIAAVVLTALVAVVRNPREWRAWVAGLIAPLGLVGYMAWVGIRLGRADGYFYVQNETWKMGFDGGGYTLSTFSNMLLDNRISLELTEVSLVLLLALGLFVVALGERLPWPLLVYAGVVVFIAVTGDWFYWAKARMLIPAFPLLLPVVYAMRRSHNRVVPYVVVGGLALFSTFFSVYLTLTWHRSF</sequence>
<feature type="transmembrane region" description="Helical" evidence="10">
    <location>
        <begin position="26"/>
        <end position="52"/>
    </location>
</feature>
<feature type="transmembrane region" description="Helical" evidence="10">
    <location>
        <begin position="368"/>
        <end position="390"/>
    </location>
</feature>
<dbReference type="UniPathway" id="UPA00196"/>
<name>A0A327ZE52_9ACTN</name>
<evidence type="ECO:0000256" key="4">
    <source>
        <dbReference type="ARBA" id="ARBA00022676"/>
    </source>
</evidence>
<evidence type="ECO:0000256" key="7">
    <source>
        <dbReference type="ARBA" id="ARBA00022824"/>
    </source>
</evidence>
<evidence type="ECO:0000313" key="12">
    <source>
        <dbReference type="Proteomes" id="UP000249341"/>
    </source>
</evidence>
<dbReference type="EMBL" id="QLMJ01000007">
    <property type="protein sequence ID" value="RAK37016.1"/>
    <property type="molecule type" value="Genomic_DNA"/>
</dbReference>
<evidence type="ECO:0000256" key="5">
    <source>
        <dbReference type="ARBA" id="ARBA00022679"/>
    </source>
</evidence>
<keyword evidence="5" id="KW-0808">Transferase</keyword>
<organism evidence="11 12">
    <name type="scientific">Actinoplanes lutulentus</name>
    <dbReference type="NCBI Taxonomy" id="1287878"/>
    <lineage>
        <taxon>Bacteria</taxon>
        <taxon>Bacillati</taxon>
        <taxon>Actinomycetota</taxon>
        <taxon>Actinomycetes</taxon>
        <taxon>Micromonosporales</taxon>
        <taxon>Micromonosporaceae</taxon>
        <taxon>Actinoplanes</taxon>
    </lineage>
</organism>
<dbReference type="RefSeq" id="WP_111650193.1">
    <property type="nucleotide sequence ID" value="NZ_JACHWI010000001.1"/>
</dbReference>
<accession>A0A327ZE52</accession>
<reference evidence="11 12" key="1">
    <citation type="submission" date="2018-06" db="EMBL/GenBank/DDBJ databases">
        <title>Genomic Encyclopedia of Type Strains, Phase III (KMG-III): the genomes of soil and plant-associated and newly described type strains.</title>
        <authorList>
            <person name="Whitman W."/>
        </authorList>
    </citation>
    <scope>NUCLEOTIDE SEQUENCE [LARGE SCALE GENOMIC DNA]</scope>
    <source>
        <strain evidence="11 12">CGMCC 4.7090</strain>
    </source>
</reference>
<evidence type="ECO:0000256" key="10">
    <source>
        <dbReference type="SAM" id="Phobius"/>
    </source>
</evidence>
<evidence type="ECO:0000313" key="11">
    <source>
        <dbReference type="EMBL" id="RAK37016.1"/>
    </source>
</evidence>
<keyword evidence="3" id="KW-0337">GPI-anchor biosynthesis</keyword>
<evidence type="ECO:0000256" key="8">
    <source>
        <dbReference type="ARBA" id="ARBA00022989"/>
    </source>
</evidence>
<protein>
    <recommendedName>
        <fullName evidence="13">Dolichyl-phosphate-mannose-protein mannosyltransferase</fullName>
    </recommendedName>
</protein>
<keyword evidence="6 10" id="KW-0812">Transmembrane</keyword>
<feature type="transmembrane region" description="Helical" evidence="10">
    <location>
        <begin position="296"/>
        <end position="315"/>
    </location>
</feature>
<comment type="caution">
    <text evidence="11">The sequence shown here is derived from an EMBL/GenBank/DDBJ whole genome shotgun (WGS) entry which is preliminary data.</text>
</comment>
<dbReference type="OrthoDB" id="151635at2"/>
<proteinExistence type="predicted"/>
<feature type="transmembrane region" description="Helical" evidence="10">
    <location>
        <begin position="98"/>
        <end position="119"/>
    </location>
</feature>
<dbReference type="AlphaFoldDB" id="A0A327ZE52"/>
<dbReference type="InterPro" id="IPR007315">
    <property type="entry name" value="PIG-V/Gpi18"/>
</dbReference>
<evidence type="ECO:0008006" key="13">
    <source>
        <dbReference type="Google" id="ProtNLM"/>
    </source>
</evidence>
<feature type="transmembrane region" description="Helical" evidence="10">
    <location>
        <begin position="152"/>
        <end position="172"/>
    </location>
</feature>
<evidence type="ECO:0000256" key="3">
    <source>
        <dbReference type="ARBA" id="ARBA00022502"/>
    </source>
</evidence>
<dbReference type="Proteomes" id="UP000249341">
    <property type="component" value="Unassembled WGS sequence"/>
</dbReference>
<feature type="transmembrane region" description="Helical" evidence="10">
    <location>
        <begin position="125"/>
        <end position="145"/>
    </location>
</feature>
<evidence type="ECO:0000256" key="9">
    <source>
        <dbReference type="ARBA" id="ARBA00023136"/>
    </source>
</evidence>
<feature type="transmembrane region" description="Helical" evidence="10">
    <location>
        <begin position="346"/>
        <end position="361"/>
    </location>
</feature>
<comment type="pathway">
    <text evidence="2">Glycolipid biosynthesis; glycosylphosphatidylinositol-anchor biosynthesis.</text>
</comment>
<keyword evidence="9 10" id="KW-0472">Membrane</keyword>
<keyword evidence="8 10" id="KW-1133">Transmembrane helix</keyword>
<keyword evidence="7" id="KW-0256">Endoplasmic reticulum</keyword>
<comment type="subcellular location">
    <subcellularLocation>
        <location evidence="1">Endoplasmic reticulum membrane</location>
        <topology evidence="1">Multi-pass membrane protein</topology>
    </subcellularLocation>
</comment>
<dbReference type="GO" id="GO:0016020">
    <property type="term" value="C:membrane"/>
    <property type="evidence" value="ECO:0007669"/>
    <property type="project" value="GOC"/>
</dbReference>
<dbReference type="PANTHER" id="PTHR12468:SF2">
    <property type="entry name" value="GPI MANNOSYLTRANSFERASE 2"/>
    <property type="match status" value="1"/>
</dbReference>
<dbReference type="PANTHER" id="PTHR12468">
    <property type="entry name" value="GPI MANNOSYLTRANSFERASE 2"/>
    <property type="match status" value="1"/>
</dbReference>
<keyword evidence="12" id="KW-1185">Reference proteome</keyword>
<feature type="transmembrane region" description="Helical" evidence="10">
    <location>
        <begin position="322"/>
        <end position="340"/>
    </location>
</feature>
<evidence type="ECO:0000256" key="2">
    <source>
        <dbReference type="ARBA" id="ARBA00004687"/>
    </source>
</evidence>
<feature type="transmembrane region" description="Helical" evidence="10">
    <location>
        <begin position="233"/>
        <end position="253"/>
    </location>
</feature>
<dbReference type="GO" id="GO:0004376">
    <property type="term" value="F:GPI mannosyltransferase activity"/>
    <property type="evidence" value="ECO:0007669"/>
    <property type="project" value="InterPro"/>
</dbReference>
<evidence type="ECO:0000256" key="1">
    <source>
        <dbReference type="ARBA" id="ARBA00004477"/>
    </source>
</evidence>
<feature type="transmembrane region" description="Helical" evidence="10">
    <location>
        <begin position="192"/>
        <end position="221"/>
    </location>
</feature>
<gene>
    <name evidence="11" type="ORF">B0I29_107278</name>
</gene>
<dbReference type="GO" id="GO:0000009">
    <property type="term" value="F:alpha-1,6-mannosyltransferase activity"/>
    <property type="evidence" value="ECO:0007669"/>
    <property type="project" value="InterPro"/>
</dbReference>
<dbReference type="GO" id="GO:0006506">
    <property type="term" value="P:GPI anchor biosynthetic process"/>
    <property type="evidence" value="ECO:0007669"/>
    <property type="project" value="UniProtKB-UniPathway"/>
</dbReference>
<evidence type="ECO:0000256" key="6">
    <source>
        <dbReference type="ARBA" id="ARBA00022692"/>
    </source>
</evidence>